<evidence type="ECO:0008006" key="5">
    <source>
        <dbReference type="Google" id="ProtNLM"/>
    </source>
</evidence>
<evidence type="ECO:0000256" key="2">
    <source>
        <dbReference type="SAM" id="SignalP"/>
    </source>
</evidence>
<dbReference type="Gene3D" id="3.40.190.150">
    <property type="entry name" value="Bordetella uptake gene, domain 1"/>
    <property type="match status" value="2"/>
</dbReference>
<feature type="chain" id="PRO_5031527811" description="Tripartite-type tricarboxylate transporter, receptor component TctC" evidence="2">
    <location>
        <begin position="25"/>
        <end position="234"/>
    </location>
</feature>
<comment type="caution">
    <text evidence="3">The sequence shown here is derived from an EMBL/GenBank/DDBJ whole genome shotgun (WGS) entry which is preliminary data.</text>
</comment>
<dbReference type="SUPFAM" id="SSF53850">
    <property type="entry name" value="Periplasmic binding protein-like II"/>
    <property type="match status" value="1"/>
</dbReference>
<comment type="similarity">
    <text evidence="1">Belongs to the UPF0065 (bug) family.</text>
</comment>
<dbReference type="CDD" id="cd07012">
    <property type="entry name" value="PBP2_Bug_TTT"/>
    <property type="match status" value="1"/>
</dbReference>
<evidence type="ECO:0000313" key="4">
    <source>
        <dbReference type="Proteomes" id="UP000461670"/>
    </source>
</evidence>
<organism evidence="3 4">
    <name type="scientific">Paracidovorax wautersii</name>
    <dbReference type="NCBI Taxonomy" id="1177982"/>
    <lineage>
        <taxon>Bacteria</taxon>
        <taxon>Pseudomonadati</taxon>
        <taxon>Pseudomonadota</taxon>
        <taxon>Betaproteobacteria</taxon>
        <taxon>Burkholderiales</taxon>
        <taxon>Comamonadaceae</taxon>
        <taxon>Paracidovorax</taxon>
    </lineage>
</organism>
<name>A0A7V8FMT2_9BURK</name>
<dbReference type="AlphaFoldDB" id="A0A7V8FMT2"/>
<dbReference type="PANTHER" id="PTHR42928">
    <property type="entry name" value="TRICARBOXYLATE-BINDING PROTEIN"/>
    <property type="match status" value="1"/>
</dbReference>
<keyword evidence="2" id="KW-0732">Signal</keyword>
<dbReference type="InterPro" id="IPR005064">
    <property type="entry name" value="BUG"/>
</dbReference>
<feature type="signal peptide" evidence="2">
    <location>
        <begin position="1"/>
        <end position="24"/>
    </location>
</feature>
<evidence type="ECO:0000256" key="1">
    <source>
        <dbReference type="ARBA" id="ARBA00006987"/>
    </source>
</evidence>
<protein>
    <recommendedName>
        <fullName evidence="5">Tripartite-type tricarboxylate transporter, receptor component TctC</fullName>
    </recommendedName>
</protein>
<reference evidence="4" key="1">
    <citation type="journal article" date="2020" name="MBio">
        <title>Horizontal gene transfer to a defensive symbiont with a reduced genome amongst a multipartite beetle microbiome.</title>
        <authorList>
            <person name="Waterworth S.C."/>
            <person name="Florez L.V."/>
            <person name="Rees E.R."/>
            <person name="Hertweck C."/>
            <person name="Kaltenpoth M."/>
            <person name="Kwan J.C."/>
        </authorList>
    </citation>
    <scope>NUCLEOTIDE SEQUENCE [LARGE SCALE GENOMIC DNA]</scope>
</reference>
<proteinExistence type="inferred from homology"/>
<accession>A0A7V8FMT2</accession>
<dbReference type="Proteomes" id="UP000461670">
    <property type="component" value="Unassembled WGS sequence"/>
</dbReference>
<dbReference type="InterPro" id="IPR042100">
    <property type="entry name" value="Bug_dom1"/>
</dbReference>
<dbReference type="Pfam" id="PF03401">
    <property type="entry name" value="TctC"/>
    <property type="match status" value="1"/>
</dbReference>
<gene>
    <name evidence="3" type="ORF">GAK30_02530</name>
</gene>
<dbReference type="EMBL" id="WNDQ01000036">
    <property type="protein sequence ID" value="KAF1020386.1"/>
    <property type="molecule type" value="Genomic_DNA"/>
</dbReference>
<dbReference type="PANTHER" id="PTHR42928:SF5">
    <property type="entry name" value="BLR1237 PROTEIN"/>
    <property type="match status" value="1"/>
</dbReference>
<evidence type="ECO:0000313" key="3">
    <source>
        <dbReference type="EMBL" id="KAF1020386.1"/>
    </source>
</evidence>
<sequence>MKKMGMRVLAVLLLSCAGLGAAVAADYPMRPLKIVVPFGPGGATDLVARVLAENLQARLGQPAVVENRPGASTAIGAAAVAGAPADGYTLLAVPYRGSAPAMLALMGGEIDMAVDTLSSALPHIQAGKLRALAVFGKTRVPQLPNVATVAEQGLPGATFSGWYAVALPAGTPQPVRDRLAAAIQTTMATEPVRTTFDKSALQAVFVAEPAFRARVEQEIKTFREVGQRAHIVME</sequence>